<dbReference type="Proteomes" id="UP000215914">
    <property type="component" value="Chromosome 9"/>
</dbReference>
<organism evidence="1 2">
    <name type="scientific">Helianthus annuus</name>
    <name type="common">Common sunflower</name>
    <dbReference type="NCBI Taxonomy" id="4232"/>
    <lineage>
        <taxon>Eukaryota</taxon>
        <taxon>Viridiplantae</taxon>
        <taxon>Streptophyta</taxon>
        <taxon>Embryophyta</taxon>
        <taxon>Tracheophyta</taxon>
        <taxon>Spermatophyta</taxon>
        <taxon>Magnoliopsida</taxon>
        <taxon>eudicotyledons</taxon>
        <taxon>Gunneridae</taxon>
        <taxon>Pentapetalae</taxon>
        <taxon>asterids</taxon>
        <taxon>campanulids</taxon>
        <taxon>Asterales</taxon>
        <taxon>Asteraceae</taxon>
        <taxon>Asteroideae</taxon>
        <taxon>Heliantheae alliance</taxon>
        <taxon>Heliantheae</taxon>
        <taxon>Helianthus</taxon>
    </lineage>
</organism>
<sequence>MSRFIFIYSIYIHTHYDPPIKSFWFRHCLACCSISTTWLIVGLASLSSAEHCKATLIRISILLVSYFPSTVTSTTSSIQSFVPPAAIIFSFTQLSSLPFDLAH</sequence>
<keyword evidence="2" id="KW-1185">Reference proteome</keyword>
<evidence type="ECO:0000313" key="1">
    <source>
        <dbReference type="EMBL" id="OTG16068.1"/>
    </source>
</evidence>
<dbReference type="AlphaFoldDB" id="A0A251TY68"/>
<name>A0A251TY68_HELAN</name>
<evidence type="ECO:0000313" key="2">
    <source>
        <dbReference type="Proteomes" id="UP000215914"/>
    </source>
</evidence>
<reference evidence="2" key="1">
    <citation type="journal article" date="2017" name="Nature">
        <title>The sunflower genome provides insights into oil metabolism, flowering and Asterid evolution.</title>
        <authorList>
            <person name="Badouin H."/>
            <person name="Gouzy J."/>
            <person name="Grassa C.J."/>
            <person name="Murat F."/>
            <person name="Staton S.E."/>
            <person name="Cottret L."/>
            <person name="Lelandais-Briere C."/>
            <person name="Owens G.L."/>
            <person name="Carrere S."/>
            <person name="Mayjonade B."/>
            <person name="Legrand L."/>
            <person name="Gill N."/>
            <person name="Kane N.C."/>
            <person name="Bowers J.E."/>
            <person name="Hubner S."/>
            <person name="Bellec A."/>
            <person name="Berard A."/>
            <person name="Berges H."/>
            <person name="Blanchet N."/>
            <person name="Boniface M.C."/>
            <person name="Brunel D."/>
            <person name="Catrice O."/>
            <person name="Chaidir N."/>
            <person name="Claudel C."/>
            <person name="Donnadieu C."/>
            <person name="Faraut T."/>
            <person name="Fievet G."/>
            <person name="Helmstetter N."/>
            <person name="King M."/>
            <person name="Knapp S.J."/>
            <person name="Lai Z."/>
            <person name="Le Paslier M.C."/>
            <person name="Lippi Y."/>
            <person name="Lorenzon L."/>
            <person name="Mandel J.R."/>
            <person name="Marage G."/>
            <person name="Marchand G."/>
            <person name="Marquand E."/>
            <person name="Bret-Mestries E."/>
            <person name="Morien E."/>
            <person name="Nambeesan S."/>
            <person name="Nguyen T."/>
            <person name="Pegot-Espagnet P."/>
            <person name="Pouilly N."/>
            <person name="Raftis F."/>
            <person name="Sallet E."/>
            <person name="Schiex T."/>
            <person name="Thomas J."/>
            <person name="Vandecasteele C."/>
            <person name="Vares D."/>
            <person name="Vear F."/>
            <person name="Vautrin S."/>
            <person name="Crespi M."/>
            <person name="Mangin B."/>
            <person name="Burke J.M."/>
            <person name="Salse J."/>
            <person name="Munos S."/>
            <person name="Vincourt P."/>
            <person name="Rieseberg L.H."/>
            <person name="Langlade N.B."/>
        </authorList>
    </citation>
    <scope>NUCLEOTIDE SEQUENCE [LARGE SCALE GENOMIC DNA]</scope>
    <source>
        <strain evidence="2">cv. SF193</strain>
    </source>
</reference>
<gene>
    <name evidence="1" type="ORF">HannXRQ_Chr09g0267341</name>
</gene>
<proteinExistence type="predicted"/>
<dbReference type="InParanoid" id="A0A251TY68"/>
<protein>
    <submittedName>
        <fullName evidence="1">Uncharacterized protein</fullName>
    </submittedName>
</protein>
<dbReference type="EMBL" id="CM007898">
    <property type="protein sequence ID" value="OTG16068.1"/>
    <property type="molecule type" value="Genomic_DNA"/>
</dbReference>
<accession>A0A251TY68</accession>